<evidence type="ECO:0000313" key="3">
    <source>
        <dbReference type="Proteomes" id="UP000326924"/>
    </source>
</evidence>
<accession>A0A5J5F8V3</accession>
<dbReference type="EMBL" id="VXIS01000012">
    <property type="protein sequence ID" value="KAA8913719.1"/>
    <property type="molecule type" value="Genomic_DNA"/>
</dbReference>
<dbReference type="AlphaFoldDB" id="A0A5J5F8V3"/>
<gene>
    <name evidence="1" type="ORF">FN846DRAFT_915963</name>
    <name evidence="2" type="ORF">FN846DRAFT_915968</name>
</gene>
<dbReference type="Proteomes" id="UP000326924">
    <property type="component" value="Unassembled WGS sequence"/>
</dbReference>
<protein>
    <submittedName>
        <fullName evidence="2">Uncharacterized protein</fullName>
    </submittedName>
</protein>
<dbReference type="EMBL" id="VXIS01000012">
    <property type="protein sequence ID" value="KAA8913708.1"/>
    <property type="molecule type" value="Genomic_DNA"/>
</dbReference>
<reference evidence="2 3" key="1">
    <citation type="submission" date="2019-09" db="EMBL/GenBank/DDBJ databases">
        <title>Draft genome of the ectomycorrhizal ascomycete Sphaerosporella brunnea.</title>
        <authorList>
            <consortium name="DOE Joint Genome Institute"/>
            <person name="Benucci G.M."/>
            <person name="Marozzi G."/>
            <person name="Antonielli L."/>
            <person name="Sanchez S."/>
            <person name="Marco P."/>
            <person name="Wang X."/>
            <person name="Falini L.B."/>
            <person name="Barry K."/>
            <person name="Haridas S."/>
            <person name="Lipzen A."/>
            <person name="Labutti K."/>
            <person name="Grigoriev I.V."/>
            <person name="Murat C."/>
            <person name="Martin F."/>
            <person name="Albertini E."/>
            <person name="Donnini D."/>
            <person name="Bonito G."/>
        </authorList>
    </citation>
    <scope>NUCLEOTIDE SEQUENCE [LARGE SCALE GENOMIC DNA]</scope>
    <source>
        <strain evidence="2 3">Sb_GMNB300</strain>
    </source>
</reference>
<dbReference type="SUPFAM" id="SSF50370">
    <property type="entry name" value="Ricin B-like lectins"/>
    <property type="match status" value="1"/>
</dbReference>
<name>A0A5J5F8V3_9PEZI</name>
<dbReference type="InterPro" id="IPR035992">
    <property type="entry name" value="Ricin_B-like_lectins"/>
</dbReference>
<evidence type="ECO:0000313" key="2">
    <source>
        <dbReference type="EMBL" id="KAA8913719.1"/>
    </source>
</evidence>
<keyword evidence="3" id="KW-1185">Reference proteome</keyword>
<comment type="caution">
    <text evidence="2">The sequence shown here is derived from an EMBL/GenBank/DDBJ whole genome shotgun (WGS) entry which is preliminary data.</text>
</comment>
<dbReference type="InParanoid" id="A0A5J5F8V3"/>
<sequence length="124" mass="12786">MLSCPNPDFKSNGTIGLEDNPSLALAAGQLAPVLANVNPADEKQQWLSLRGSQVIFNGAGRVMGQSGPVIAQKTDGAPEQLWYTFRSAILCGSTAQALTTATVPGLELPCGSRAGAQATRNSSS</sequence>
<proteinExistence type="predicted"/>
<evidence type="ECO:0000313" key="1">
    <source>
        <dbReference type="EMBL" id="KAA8913708.1"/>
    </source>
</evidence>
<organism evidence="2 3">
    <name type="scientific">Sphaerosporella brunnea</name>
    <dbReference type="NCBI Taxonomy" id="1250544"/>
    <lineage>
        <taxon>Eukaryota</taxon>
        <taxon>Fungi</taxon>
        <taxon>Dikarya</taxon>
        <taxon>Ascomycota</taxon>
        <taxon>Pezizomycotina</taxon>
        <taxon>Pezizomycetes</taxon>
        <taxon>Pezizales</taxon>
        <taxon>Pyronemataceae</taxon>
        <taxon>Sphaerosporella</taxon>
    </lineage>
</organism>